<dbReference type="HAMAP" id="MF_01077">
    <property type="entry name" value="RimP"/>
    <property type="match status" value="1"/>
</dbReference>
<dbReference type="PANTHER" id="PTHR33867">
    <property type="entry name" value="RIBOSOME MATURATION FACTOR RIMP"/>
    <property type="match status" value="1"/>
</dbReference>
<dbReference type="EMBL" id="JASXSV010000003">
    <property type="protein sequence ID" value="MDP0588128.1"/>
    <property type="molecule type" value="Genomic_DNA"/>
</dbReference>
<comment type="caution">
    <text evidence="6">The sequence shown here is derived from an EMBL/GenBank/DDBJ whole genome shotgun (WGS) entry which is preliminary data.</text>
</comment>
<dbReference type="InterPro" id="IPR028989">
    <property type="entry name" value="RimP_N"/>
</dbReference>
<evidence type="ECO:0000259" key="5">
    <source>
        <dbReference type="Pfam" id="PF17384"/>
    </source>
</evidence>
<comment type="subcellular location">
    <subcellularLocation>
        <location evidence="3">Cytoplasm</location>
    </subcellularLocation>
</comment>
<accession>A0AA90NK39</accession>
<dbReference type="SUPFAM" id="SSF74942">
    <property type="entry name" value="YhbC-like, C-terminal domain"/>
    <property type="match status" value="1"/>
</dbReference>
<dbReference type="Pfam" id="PF02576">
    <property type="entry name" value="RimP_N"/>
    <property type="match status" value="1"/>
</dbReference>
<name>A0AA90NK39_9GAMM</name>
<dbReference type="InterPro" id="IPR036847">
    <property type="entry name" value="RimP_C_sf"/>
</dbReference>
<dbReference type="GO" id="GO:0006412">
    <property type="term" value="P:translation"/>
    <property type="evidence" value="ECO:0007669"/>
    <property type="project" value="TreeGrafter"/>
</dbReference>
<evidence type="ECO:0000256" key="1">
    <source>
        <dbReference type="ARBA" id="ARBA00022490"/>
    </source>
</evidence>
<evidence type="ECO:0000313" key="6">
    <source>
        <dbReference type="EMBL" id="MDP0588128.1"/>
    </source>
</evidence>
<dbReference type="AlphaFoldDB" id="A0AA90NK39"/>
<evidence type="ECO:0000313" key="7">
    <source>
        <dbReference type="Proteomes" id="UP001178148"/>
    </source>
</evidence>
<dbReference type="CDD" id="cd01734">
    <property type="entry name" value="YlxS_C"/>
    <property type="match status" value="1"/>
</dbReference>
<comment type="function">
    <text evidence="3">Required for maturation of 30S ribosomal subunits.</text>
</comment>
<reference evidence="6 7" key="1">
    <citation type="journal article" date="2023" name="bioRxiv">
        <title>An intranuclear bacterial parasite of deep-sea mussels expresses apoptosis inhibitors acquired from its host.</title>
        <authorList>
            <person name="Gonzalez Porras M.A."/>
            <person name="Assie A."/>
            <person name="Tietjen M."/>
            <person name="Violette M."/>
            <person name="Kleiner M."/>
            <person name="Gruber-Vodicka H."/>
            <person name="Dubilier N."/>
            <person name="Leisch N."/>
        </authorList>
    </citation>
    <scope>NUCLEOTIDE SEQUENCE [LARGE SCALE GENOMIC DNA]</scope>
    <source>
        <strain evidence="6">IAP13</strain>
    </source>
</reference>
<dbReference type="Gene3D" id="3.30.300.70">
    <property type="entry name" value="RimP-like superfamily, N-terminal"/>
    <property type="match status" value="1"/>
</dbReference>
<evidence type="ECO:0000259" key="4">
    <source>
        <dbReference type="Pfam" id="PF02576"/>
    </source>
</evidence>
<proteinExistence type="inferred from homology"/>
<dbReference type="NCBIfam" id="NF000927">
    <property type="entry name" value="PRK00092.1-1"/>
    <property type="match status" value="1"/>
</dbReference>
<comment type="similarity">
    <text evidence="3">Belongs to the RimP family.</text>
</comment>
<dbReference type="PANTHER" id="PTHR33867:SF1">
    <property type="entry name" value="RIBOSOME MATURATION FACTOR RIMP"/>
    <property type="match status" value="1"/>
</dbReference>
<dbReference type="GO" id="GO:0000028">
    <property type="term" value="P:ribosomal small subunit assembly"/>
    <property type="evidence" value="ECO:0007669"/>
    <property type="project" value="TreeGrafter"/>
</dbReference>
<feature type="domain" description="Ribosome maturation factor RimP N-terminal" evidence="4">
    <location>
        <begin position="11"/>
        <end position="83"/>
    </location>
</feature>
<dbReference type="GO" id="GO:0005829">
    <property type="term" value="C:cytosol"/>
    <property type="evidence" value="ECO:0007669"/>
    <property type="project" value="TreeGrafter"/>
</dbReference>
<keyword evidence="2 3" id="KW-0690">Ribosome biogenesis</keyword>
<dbReference type="InterPro" id="IPR035956">
    <property type="entry name" value="RimP_N_sf"/>
</dbReference>
<dbReference type="SUPFAM" id="SSF75420">
    <property type="entry name" value="YhbC-like, N-terminal domain"/>
    <property type="match status" value="1"/>
</dbReference>
<dbReference type="InterPro" id="IPR003728">
    <property type="entry name" value="Ribosome_maturation_RimP"/>
</dbReference>
<organism evidence="6 7">
    <name type="scientific">Candidatus Endonucleibacter bathymodioli</name>
    <dbReference type="NCBI Taxonomy" id="539814"/>
    <lineage>
        <taxon>Bacteria</taxon>
        <taxon>Pseudomonadati</taxon>
        <taxon>Pseudomonadota</taxon>
        <taxon>Gammaproteobacteria</taxon>
        <taxon>Oceanospirillales</taxon>
        <taxon>Endozoicomonadaceae</taxon>
        <taxon>Candidatus Endonucleibacter</taxon>
    </lineage>
</organism>
<dbReference type="FunFam" id="3.30.300.70:FF:000001">
    <property type="entry name" value="Ribosome maturation factor RimP"/>
    <property type="match status" value="1"/>
</dbReference>
<dbReference type="Proteomes" id="UP001178148">
    <property type="component" value="Unassembled WGS sequence"/>
</dbReference>
<feature type="domain" description="Ribosome maturation factor RimP C-terminal" evidence="5">
    <location>
        <begin position="87"/>
        <end position="152"/>
    </location>
</feature>
<evidence type="ECO:0000256" key="2">
    <source>
        <dbReference type="ARBA" id="ARBA00022517"/>
    </source>
</evidence>
<gene>
    <name evidence="3 6" type="primary">rimP</name>
    <name evidence="6" type="ORF">QS748_02530</name>
</gene>
<dbReference type="Pfam" id="PF17384">
    <property type="entry name" value="DUF150_C"/>
    <property type="match status" value="1"/>
</dbReference>
<dbReference type="InterPro" id="IPR028998">
    <property type="entry name" value="RimP_C"/>
</dbReference>
<sequence>MQGKQSQLEAIIEPIVRSLDYRLWGVEFIYKGGRHSLLRIYIDSEHGVDLGGCEKVSRQISSVFDVEDPIAKEYILEVSSPGMNRPLFRLEHYETWAGAEVKICLSVSFEGRRKYRGLIKGVEGQDVIIVADGHEILLPIENIDKAQVIPQFD</sequence>
<protein>
    <recommendedName>
        <fullName evidence="3">Ribosome maturation factor RimP</fullName>
    </recommendedName>
</protein>
<keyword evidence="1 3" id="KW-0963">Cytoplasm</keyword>
<evidence type="ECO:0000256" key="3">
    <source>
        <dbReference type="HAMAP-Rule" id="MF_01077"/>
    </source>
</evidence>
<keyword evidence="7" id="KW-1185">Reference proteome</keyword>